<dbReference type="SUPFAM" id="SSF51735">
    <property type="entry name" value="NAD(P)-binding Rossmann-fold domains"/>
    <property type="match status" value="1"/>
</dbReference>
<comment type="caution">
    <text evidence="2">The sequence shown here is derived from an EMBL/GenBank/DDBJ whole genome shotgun (WGS) entry which is preliminary data.</text>
</comment>
<dbReference type="Gene3D" id="3.40.50.720">
    <property type="entry name" value="NAD(P)-binding Rossmann-like Domain"/>
    <property type="match status" value="1"/>
</dbReference>
<evidence type="ECO:0000313" key="3">
    <source>
        <dbReference type="Proteomes" id="UP000286715"/>
    </source>
</evidence>
<dbReference type="Pfam" id="PF01370">
    <property type="entry name" value="Epimerase"/>
    <property type="match status" value="1"/>
</dbReference>
<dbReference type="PANTHER" id="PTHR43245:SF13">
    <property type="entry name" value="UDP-D-APIOSE_UDP-D-XYLOSE SYNTHASE 2"/>
    <property type="match status" value="1"/>
</dbReference>
<dbReference type="InterPro" id="IPR001509">
    <property type="entry name" value="Epimerase_deHydtase"/>
</dbReference>
<name>A0A401XK42_9FLAO</name>
<dbReference type="Proteomes" id="UP000286715">
    <property type="component" value="Unassembled WGS sequence"/>
</dbReference>
<organism evidence="2 3">
    <name type="scientific">Thermaurantimonas aggregans</name>
    <dbReference type="NCBI Taxonomy" id="2173829"/>
    <lineage>
        <taxon>Bacteria</taxon>
        <taxon>Pseudomonadati</taxon>
        <taxon>Bacteroidota</taxon>
        <taxon>Flavobacteriia</taxon>
        <taxon>Flavobacteriales</taxon>
        <taxon>Schleiferiaceae</taxon>
        <taxon>Thermaurantimonas</taxon>
    </lineage>
</organism>
<dbReference type="PANTHER" id="PTHR43245">
    <property type="entry name" value="BIFUNCTIONAL POLYMYXIN RESISTANCE PROTEIN ARNA"/>
    <property type="match status" value="1"/>
</dbReference>
<gene>
    <name evidence="2" type="ORF">JCM31826_08540</name>
</gene>
<evidence type="ECO:0000313" key="2">
    <source>
        <dbReference type="EMBL" id="GCD77372.1"/>
    </source>
</evidence>
<feature type="domain" description="NAD-dependent epimerase/dehydratase" evidence="1">
    <location>
        <begin position="5"/>
        <end position="219"/>
    </location>
</feature>
<evidence type="ECO:0000259" key="1">
    <source>
        <dbReference type="Pfam" id="PF01370"/>
    </source>
</evidence>
<dbReference type="RefSeq" id="WP_124397435.1">
    <property type="nucleotide sequence ID" value="NZ_BHZE01000006.1"/>
</dbReference>
<protein>
    <submittedName>
        <fullName evidence="2">NAD-dependent dehydratase</fullName>
    </submittedName>
</protein>
<dbReference type="EMBL" id="BHZE01000006">
    <property type="protein sequence ID" value="GCD77372.1"/>
    <property type="molecule type" value="Genomic_DNA"/>
</dbReference>
<dbReference type="OrthoDB" id="112777at2"/>
<dbReference type="AlphaFoldDB" id="A0A401XK42"/>
<proteinExistence type="predicted"/>
<dbReference type="InterPro" id="IPR036291">
    <property type="entry name" value="NAD(P)-bd_dom_sf"/>
</dbReference>
<keyword evidence="3" id="KW-1185">Reference proteome</keyword>
<accession>A0A401XK42</accession>
<reference evidence="2 3" key="1">
    <citation type="submission" date="2018-11" db="EMBL/GenBank/DDBJ databases">
        <title>Schleiferia aggregans sp. nov., a moderately thermophilic heterotrophic bacterium isolated from microbial mats at a terrestrial hot spring.</title>
        <authorList>
            <person name="Iino T."/>
            <person name="Ohkuma M."/>
            <person name="Haruta S."/>
        </authorList>
    </citation>
    <scope>NUCLEOTIDE SEQUENCE [LARGE SCALE GENOMIC DNA]</scope>
    <source>
        <strain evidence="2 3">LA</strain>
    </source>
</reference>
<dbReference type="InterPro" id="IPR050177">
    <property type="entry name" value="Lipid_A_modif_metabolic_enz"/>
</dbReference>
<sequence>MKQTILGAGGAIGTELAKSLPAYTNEIRLVSRNPKKINPSDELFSADLSVKEQVEKAIEGSEIVYLTVGIDYNTKLWQKLWVPLVKNVIDACQKHNCKLVFFDNVYAIGGDNVNHITEDSPISPTSKKGEVRAEVDKLILSAIEKNKINAIIARAPDFFSEFKDRSLLMNLIYDNLAKGKKAQWFCNAKVVHTTGYAPDLAKGTAMLGNTPDAYNQIWNLPTDPQKITGEQWINLFAQEMNKSNQYQVLPGWGMKALGLFVPILKEMYEMRYQYDRDYYFDSNKFIRKFNYNPTDNKTAVKQTVDKLKK</sequence>